<comment type="caution">
    <text evidence="1">The sequence shown here is derived from an EMBL/GenBank/DDBJ whole genome shotgun (WGS) entry which is preliminary data.</text>
</comment>
<sequence length="138" mass="15983">MLSLRDVTAFFLFPQRCHEDSVPMFFYLLPAMYQNFGERIFGSAQIFYLVVSAIDPLQLQDLIWKIVQGNLKMFDQSSLKQVLDSSLGWGSFEQHCFWQILLAHSISVEYVLPLVSHLHPPDHAQPLTSLLLMLIREK</sequence>
<organism evidence="1 2">
    <name type="scientific">Eretmocerus hayati</name>
    <dbReference type="NCBI Taxonomy" id="131215"/>
    <lineage>
        <taxon>Eukaryota</taxon>
        <taxon>Metazoa</taxon>
        <taxon>Ecdysozoa</taxon>
        <taxon>Arthropoda</taxon>
        <taxon>Hexapoda</taxon>
        <taxon>Insecta</taxon>
        <taxon>Pterygota</taxon>
        <taxon>Neoptera</taxon>
        <taxon>Endopterygota</taxon>
        <taxon>Hymenoptera</taxon>
        <taxon>Apocrita</taxon>
        <taxon>Proctotrupomorpha</taxon>
        <taxon>Chalcidoidea</taxon>
        <taxon>Aphelinidae</taxon>
        <taxon>Aphelininae</taxon>
        <taxon>Eretmocerus</taxon>
    </lineage>
</organism>
<keyword evidence="2" id="KW-1185">Reference proteome</keyword>
<proteinExistence type="predicted"/>
<protein>
    <submittedName>
        <fullName evidence="1">Uncharacterized protein</fullName>
    </submittedName>
</protein>
<dbReference type="EMBL" id="CM056742">
    <property type="protein sequence ID" value="KAJ8677452.1"/>
    <property type="molecule type" value="Genomic_DNA"/>
</dbReference>
<evidence type="ECO:0000313" key="1">
    <source>
        <dbReference type="EMBL" id="KAJ8677452.1"/>
    </source>
</evidence>
<name>A0ACC2P242_9HYME</name>
<dbReference type="Proteomes" id="UP001239111">
    <property type="component" value="Chromosome 2"/>
</dbReference>
<accession>A0ACC2P242</accession>
<gene>
    <name evidence="1" type="ORF">QAD02_013239</name>
</gene>
<reference evidence="1" key="1">
    <citation type="submission" date="2023-04" db="EMBL/GenBank/DDBJ databases">
        <title>A chromosome-level genome assembly of the parasitoid wasp Eretmocerus hayati.</title>
        <authorList>
            <person name="Zhong Y."/>
            <person name="Liu S."/>
            <person name="Liu Y."/>
        </authorList>
    </citation>
    <scope>NUCLEOTIDE SEQUENCE</scope>
    <source>
        <strain evidence="1">ZJU_SS_LIU_2023</strain>
    </source>
</reference>
<evidence type="ECO:0000313" key="2">
    <source>
        <dbReference type="Proteomes" id="UP001239111"/>
    </source>
</evidence>